<name>A0A9D2TJT1_9FIRM</name>
<gene>
    <name evidence="1" type="ORF">H9698_01130</name>
</gene>
<dbReference type="EMBL" id="DWWA01000008">
    <property type="protein sequence ID" value="HJC71383.1"/>
    <property type="molecule type" value="Genomic_DNA"/>
</dbReference>
<evidence type="ECO:0000313" key="1">
    <source>
        <dbReference type="EMBL" id="HJC71383.1"/>
    </source>
</evidence>
<accession>A0A9D2TJT1</accession>
<evidence type="ECO:0000313" key="2">
    <source>
        <dbReference type="Proteomes" id="UP000823918"/>
    </source>
</evidence>
<protein>
    <submittedName>
        <fullName evidence="1">Uncharacterized protein</fullName>
    </submittedName>
</protein>
<organism evidence="1 2">
    <name type="scientific">Candidatus Ruthenibacterium merdavium</name>
    <dbReference type="NCBI Taxonomy" id="2838752"/>
    <lineage>
        <taxon>Bacteria</taxon>
        <taxon>Bacillati</taxon>
        <taxon>Bacillota</taxon>
        <taxon>Clostridia</taxon>
        <taxon>Eubacteriales</taxon>
        <taxon>Oscillospiraceae</taxon>
        <taxon>Ruthenibacterium</taxon>
    </lineage>
</organism>
<reference evidence="1" key="1">
    <citation type="journal article" date="2021" name="PeerJ">
        <title>Extensive microbial diversity within the chicken gut microbiome revealed by metagenomics and culture.</title>
        <authorList>
            <person name="Gilroy R."/>
            <person name="Ravi A."/>
            <person name="Getino M."/>
            <person name="Pursley I."/>
            <person name="Horton D.L."/>
            <person name="Alikhan N.F."/>
            <person name="Baker D."/>
            <person name="Gharbi K."/>
            <person name="Hall N."/>
            <person name="Watson M."/>
            <person name="Adriaenssens E.M."/>
            <person name="Foster-Nyarko E."/>
            <person name="Jarju S."/>
            <person name="Secka A."/>
            <person name="Antonio M."/>
            <person name="Oren A."/>
            <person name="Chaudhuri R.R."/>
            <person name="La Ragione R."/>
            <person name="Hildebrand F."/>
            <person name="Pallen M.J."/>
        </authorList>
    </citation>
    <scope>NUCLEOTIDE SEQUENCE</scope>
    <source>
        <strain evidence="1">5933</strain>
    </source>
</reference>
<comment type="caution">
    <text evidence="1">The sequence shown here is derived from an EMBL/GenBank/DDBJ whole genome shotgun (WGS) entry which is preliminary data.</text>
</comment>
<proteinExistence type="predicted"/>
<reference evidence="1" key="2">
    <citation type="submission" date="2021-04" db="EMBL/GenBank/DDBJ databases">
        <authorList>
            <person name="Gilroy R."/>
        </authorList>
    </citation>
    <scope>NUCLEOTIDE SEQUENCE</scope>
    <source>
        <strain evidence="1">5933</strain>
    </source>
</reference>
<sequence>MLRLAACIYLAGTLGQEAFLKSRNFPLFLQGAVFAALKMLGIHKGFLCFLPCIPSNLAKNRRISLFSEKPLKTAAGRFFLTRSIESAAKQETFDIRQVSVKQLNPTYGYDHRSDFLRCVSVIERLPCAKGAVSEAD</sequence>
<dbReference type="AlphaFoldDB" id="A0A9D2TJT1"/>
<dbReference type="Proteomes" id="UP000823918">
    <property type="component" value="Unassembled WGS sequence"/>
</dbReference>